<name>A0A7W6JDZ4_9CAUL</name>
<dbReference type="EMBL" id="JACIDM010000002">
    <property type="protein sequence ID" value="MBB4083364.1"/>
    <property type="molecule type" value="Genomic_DNA"/>
</dbReference>
<keyword evidence="2" id="KW-0964">Secreted</keyword>
<evidence type="ECO:0000259" key="4">
    <source>
        <dbReference type="Pfam" id="PF17803"/>
    </source>
</evidence>
<protein>
    <submittedName>
        <fullName evidence="5">VCBS repeat-containing protein</fullName>
    </submittedName>
</protein>
<dbReference type="RefSeq" id="WP_183204462.1">
    <property type="nucleotide sequence ID" value="NZ_BAAAER010000009.1"/>
</dbReference>
<dbReference type="InterPro" id="IPR011049">
    <property type="entry name" value="Serralysin-like_metalloprot_C"/>
</dbReference>
<feature type="region of interest" description="Disordered" evidence="3">
    <location>
        <begin position="1"/>
        <end position="60"/>
    </location>
</feature>
<accession>A0A7W6JDZ4</accession>
<evidence type="ECO:0000256" key="2">
    <source>
        <dbReference type="ARBA" id="ARBA00022525"/>
    </source>
</evidence>
<dbReference type="Pfam" id="PF00353">
    <property type="entry name" value="HemolysinCabind"/>
    <property type="match status" value="18"/>
</dbReference>
<dbReference type="InterPro" id="IPR040853">
    <property type="entry name" value="RapA2_cadherin-like"/>
</dbReference>
<dbReference type="InterPro" id="IPR010221">
    <property type="entry name" value="VCBS_dom"/>
</dbReference>
<dbReference type="PANTHER" id="PTHR38340">
    <property type="entry name" value="S-LAYER PROTEIN"/>
    <property type="match status" value="1"/>
</dbReference>
<dbReference type="InterPro" id="IPR050557">
    <property type="entry name" value="RTX_toxin/Mannuronan_C5-epim"/>
</dbReference>
<dbReference type="GO" id="GO:0005509">
    <property type="term" value="F:calcium ion binding"/>
    <property type="evidence" value="ECO:0007669"/>
    <property type="project" value="InterPro"/>
</dbReference>
<dbReference type="Proteomes" id="UP000529946">
    <property type="component" value="Unassembled WGS sequence"/>
</dbReference>
<organism evidence="5 6">
    <name type="scientific">Brevundimonas lenta</name>
    <dbReference type="NCBI Taxonomy" id="424796"/>
    <lineage>
        <taxon>Bacteria</taxon>
        <taxon>Pseudomonadati</taxon>
        <taxon>Pseudomonadota</taxon>
        <taxon>Alphaproteobacteria</taxon>
        <taxon>Caulobacterales</taxon>
        <taxon>Caulobacteraceae</taxon>
        <taxon>Brevundimonas</taxon>
    </lineage>
</organism>
<evidence type="ECO:0000313" key="5">
    <source>
        <dbReference type="EMBL" id="MBB4083364.1"/>
    </source>
</evidence>
<feature type="region of interest" description="Disordered" evidence="3">
    <location>
        <begin position="1428"/>
        <end position="1498"/>
    </location>
</feature>
<comment type="caution">
    <text evidence="5">The sequence shown here is derived from an EMBL/GenBank/DDBJ whole genome shotgun (WGS) entry which is preliminary data.</text>
</comment>
<sequence length="1994" mass="197219">MTFVAPQAGAPIDAPEDDVRARAPFVGGPLAAPAPGDDPQTDVITGTDGGEPLQGTAGDDVIDGGAGGDHIWGRAGADVLIGGDGVDLLRYDNESSWGGRGISVNVNLATGIATDSYGDTDTISGFEGAYGTEYDDVLIGSAGNDEFGGREGNDIIDGGAGADMMFGEDGDDVIFVDDQGDLAVEYGGEGTDEVRTTLASFTLGSTAYSYNIENLTGLLTTGQTLWGNSSDNAITGGDGDDVLMGWGGADILNGGAGVDTADYRYSSAVNVNLGSGSGSGGDAAGDTLIGIENVIGGSGADTLTGDVNDNILSGGSGNDTLRGGQGLDTLHGGIGDDWYMLNSAGDANDIVVEQVGEGTDTVYTTISGYVLGANIENLVGQFAGRQTLTGNDAGNAIRVQNGPGVLNGEGGNDTLEGASGLVAADALSGGAGNDTLYGWEGGDTLNGDDGDDNMVGGAGDDSFDGGAGVDSVNYLFEGGPAGVTVNLGTGVATDTFGSTDTLISVERIFATNQTDTVTGGAGADQVYGYAGDDVLDGAGGDDILIGGTGNDVYVVDSASDMISEAAGDSADVVRTTLATFTLGATANSGNIENLTGLLSTGQTLIGNSGNNIITGGSGDDTLRGGAGADVLIGGLGLDTADYSTSTANVNVNLATNTGLQDAAGDTFNSIENVTGGSGWDNITGNAVANVLIGGAGIDSLRGGQGADTLIGGADGDNYWLEAAGDETDVIVEQAGAAGTDSVYTNLAAYTLADNVEALWGTSMTGGVLTGNALGNQIVQLGSSAVTLNGGDGNDVIYAHNTGTFADTLNGGDGIDSLFGYNGDDTLNGGAGQDALYGGRGNDAFDGGAGYDSVSYDGEGTQGLNVDLAAGTGTDAYGDTDAFVSIETVVGTAFDDRIVGDAGYNILAGRDGNDYLDGGAGDDQMIGGAGDDTYIVDSANDIVAEIGTSDTADEIRTGLATFTLGVTANSGGIENLTGTSGAGQTLTGNSGDNVIIAGSGDDSLAGGAGNDTLDGGLGADTAIFAADAASGIAVDIGGGRLQITTGAGVDTVQSIERLQFSNGTVLLNTATGNAHALGIADTATAGANGPGVAGNVLSNDIDLEGQARTVTGVAAGDEASNAALTTGGVGVAIDGAYGSLTLNADGTWTYTADDAALGAGETATETFTYRVADSNGDGDLTTLTFTITGENDAPVVTGPLTDDVSEDDVGYSYNLLDGASDVDAGASLYIDALTVTQTAGTAIDLANFNYALAIDGSGTLGFDPAWFNGLGDGDDIELTFSYNIVDDSGGVVAQTLTVTVEGQDDAPDFTDSDADVCFGEDDTLSTSGALAFAGLDRTDVHVSSAVSAIVLSGGASLTPAQQQALEAALATSVNGAVVDWSFDATAVDLNGLGDGETVEVTWTVSVDDQAGGTDSRTVTVTIHGDYETVTAPVGGGDVSGTAFDDSVTGSTDDDRIDAGDGDNVVEAGDGDDSVKAGSGSDSLDGGDGDDTLSGGGGSDVLIGGDGFDTADYSQAAGGVTARLDTKRAGNDGDGGSDTFSSIERLVGSAFNDLLIGGAAGDMLEGGLGGDTLLGGAGDDVLSGGSGAANQLQGGAGDDLYILDANDTVVELAGGGVDTVEAHIHTVNLAANVENLVFTGQGDFTGNGNAGDNVITGGAGNDLLRGGGGSDTLNGGLGVDTVDYSRASAGVHARLDIMRAVNDGDGGSDAYNSVEAIVGSAFDDLLVGGTHDDHLSGGLGRDTLLGGAGDDVLSGGQGLANQLQGGAGNDLYILDANDTVVELAGQGHDTVEARIGAWVMGANIENMYYAGPGRFIGTGNALDNMILGGDGNDILRGGGGDDQLYGGSGEDTVALRGAVGAYTITEEGIGWRIVDSVAGRDGSTYVEDIDFLRFDVGGTLVSLAGLSAPEPDAKAFAAQVMPLALDDAFLDLAGVPSTPSHTQFDSVVDTGSSAVFTFGDATVPWSMTDGMQGLLDAFDGRSHHDGHLAAIDPWAV</sequence>
<dbReference type="InterPro" id="IPR001343">
    <property type="entry name" value="Hemolysn_Ca-bd"/>
</dbReference>
<dbReference type="PROSITE" id="PS00330">
    <property type="entry name" value="HEMOLYSIN_CALCIUM"/>
    <property type="match status" value="13"/>
</dbReference>
<dbReference type="GO" id="GO:0005576">
    <property type="term" value="C:extracellular region"/>
    <property type="evidence" value="ECO:0007669"/>
    <property type="project" value="UniProtKB-SubCell"/>
</dbReference>
<evidence type="ECO:0000256" key="1">
    <source>
        <dbReference type="ARBA" id="ARBA00004613"/>
    </source>
</evidence>
<evidence type="ECO:0000256" key="3">
    <source>
        <dbReference type="SAM" id="MobiDB-lite"/>
    </source>
</evidence>
<comment type="subcellular location">
    <subcellularLocation>
        <location evidence="1">Secreted</location>
    </subcellularLocation>
</comment>
<dbReference type="Pfam" id="PF17803">
    <property type="entry name" value="Cadherin_4"/>
    <property type="match status" value="1"/>
</dbReference>
<dbReference type="PANTHER" id="PTHR38340:SF1">
    <property type="entry name" value="S-LAYER PROTEIN"/>
    <property type="match status" value="1"/>
</dbReference>
<dbReference type="SUPFAM" id="SSF51120">
    <property type="entry name" value="beta-Roll"/>
    <property type="match status" value="13"/>
</dbReference>
<dbReference type="InterPro" id="IPR018511">
    <property type="entry name" value="Hemolysin-typ_Ca-bd_CS"/>
</dbReference>
<dbReference type="PRINTS" id="PR00313">
    <property type="entry name" value="CABNDNGRPT"/>
</dbReference>
<reference evidence="5 6" key="1">
    <citation type="submission" date="2020-08" db="EMBL/GenBank/DDBJ databases">
        <title>Genomic Encyclopedia of Type Strains, Phase IV (KMG-IV): sequencing the most valuable type-strain genomes for metagenomic binning, comparative biology and taxonomic classification.</title>
        <authorList>
            <person name="Goeker M."/>
        </authorList>
    </citation>
    <scope>NUCLEOTIDE SEQUENCE [LARGE SCALE GENOMIC DNA]</scope>
    <source>
        <strain evidence="5 6">DSM 23960</strain>
    </source>
</reference>
<gene>
    <name evidence="5" type="ORF">GGR12_002230</name>
</gene>
<proteinExistence type="predicted"/>
<feature type="domain" description="RapA2 cadherin-like" evidence="4">
    <location>
        <begin position="1072"/>
        <end position="1149"/>
    </location>
</feature>
<dbReference type="NCBIfam" id="TIGR01965">
    <property type="entry name" value="VCBS_repeat"/>
    <property type="match status" value="1"/>
</dbReference>
<dbReference type="Gene3D" id="2.150.10.10">
    <property type="entry name" value="Serralysin-like metalloprotease, C-terminal"/>
    <property type="match status" value="11"/>
</dbReference>
<evidence type="ECO:0000313" key="6">
    <source>
        <dbReference type="Proteomes" id="UP000529946"/>
    </source>
</evidence>
<keyword evidence="6" id="KW-1185">Reference proteome</keyword>